<evidence type="ECO:0000256" key="1">
    <source>
        <dbReference type="SAM" id="MobiDB-lite"/>
    </source>
</evidence>
<organism evidence="3 4">
    <name type="scientific">Ectopseudomonas oleovorans</name>
    <name type="common">Pseudomonas oleovorans</name>
    <dbReference type="NCBI Taxonomy" id="301"/>
    <lineage>
        <taxon>Bacteria</taxon>
        <taxon>Pseudomonadati</taxon>
        <taxon>Pseudomonadota</taxon>
        <taxon>Gammaproteobacteria</taxon>
        <taxon>Pseudomonadales</taxon>
        <taxon>Pseudomonadaceae</taxon>
        <taxon>Ectopseudomonas</taxon>
    </lineage>
</organism>
<proteinExistence type="predicted"/>
<feature type="signal peptide" evidence="2">
    <location>
        <begin position="1"/>
        <end position="20"/>
    </location>
</feature>
<feature type="compositionally biased region" description="Basic and acidic residues" evidence="1">
    <location>
        <begin position="81"/>
        <end position="111"/>
    </location>
</feature>
<name>A0A397MFI0_ECTOL</name>
<evidence type="ECO:0008006" key="5">
    <source>
        <dbReference type="Google" id="ProtNLM"/>
    </source>
</evidence>
<reference evidence="3 4" key="1">
    <citation type="submission" date="2018-08" db="EMBL/GenBank/DDBJ databases">
        <title>Genome sequencing of rice bacterial endophytes.</title>
        <authorList>
            <person name="Venturi V."/>
        </authorList>
    </citation>
    <scope>NUCLEOTIDE SEQUENCE [LARGE SCALE GENOMIC DNA]</scope>
    <source>
        <strain evidence="3 4">E1205</strain>
    </source>
</reference>
<feature type="compositionally biased region" description="Pro residues" evidence="1">
    <location>
        <begin position="66"/>
        <end position="78"/>
    </location>
</feature>
<feature type="compositionally biased region" description="Polar residues" evidence="1">
    <location>
        <begin position="122"/>
        <end position="132"/>
    </location>
</feature>
<gene>
    <name evidence="3" type="ORF">DFO61_3123</name>
</gene>
<protein>
    <recommendedName>
        <fullName evidence="5">Lipoprotein</fullName>
    </recommendedName>
</protein>
<feature type="chain" id="PRO_5017296693" description="Lipoprotein" evidence="2">
    <location>
        <begin position="21"/>
        <end position="145"/>
    </location>
</feature>
<dbReference type="PROSITE" id="PS51257">
    <property type="entry name" value="PROKAR_LIPOPROTEIN"/>
    <property type="match status" value="1"/>
</dbReference>
<feature type="compositionally biased region" description="Basic and acidic residues" evidence="1">
    <location>
        <begin position="133"/>
        <end position="145"/>
    </location>
</feature>
<sequence length="145" mass="17784">MPYKMLFSALLLLLSGCAVYGGGYDRGYHNGQSYRYYDGYRRDYYAPPVYVTPRYYYEDRRHSYYPAPPRYVPAPPPRHYYGHEQRRDSYKRYDQPRHDYRRDPRRQEHRGGQIQRGWDAGRNTQQRFSNGRSHNEQRRSGERRW</sequence>
<dbReference type="AlphaFoldDB" id="A0A397MFI0"/>
<accession>A0A397MFI0</accession>
<evidence type="ECO:0000313" key="3">
    <source>
        <dbReference type="EMBL" id="RIA22439.1"/>
    </source>
</evidence>
<dbReference type="RefSeq" id="WP_119693625.1">
    <property type="nucleotide sequence ID" value="NZ_QXDA01000004.1"/>
</dbReference>
<evidence type="ECO:0000256" key="2">
    <source>
        <dbReference type="SAM" id="SignalP"/>
    </source>
</evidence>
<dbReference type="EMBL" id="QXDA01000004">
    <property type="protein sequence ID" value="RIA22439.1"/>
    <property type="molecule type" value="Genomic_DNA"/>
</dbReference>
<dbReference type="Proteomes" id="UP000265836">
    <property type="component" value="Unassembled WGS sequence"/>
</dbReference>
<feature type="region of interest" description="Disordered" evidence="1">
    <location>
        <begin position="63"/>
        <end position="145"/>
    </location>
</feature>
<keyword evidence="2" id="KW-0732">Signal</keyword>
<comment type="caution">
    <text evidence="3">The sequence shown here is derived from an EMBL/GenBank/DDBJ whole genome shotgun (WGS) entry which is preliminary data.</text>
</comment>
<evidence type="ECO:0000313" key="4">
    <source>
        <dbReference type="Proteomes" id="UP000265836"/>
    </source>
</evidence>